<dbReference type="GO" id="GO:0008876">
    <property type="term" value="F:quinoprotein glucose dehydrogenase activity"/>
    <property type="evidence" value="ECO:0007669"/>
    <property type="project" value="UniProtKB-EC"/>
</dbReference>
<feature type="transmembrane region" description="Helical" evidence="1">
    <location>
        <begin position="38"/>
        <end position="56"/>
    </location>
</feature>
<keyword evidence="2" id="KW-0560">Oxidoreductase</keyword>
<dbReference type="AlphaFoldDB" id="A0A850NKJ7"/>
<organism evidence="2 3">
    <name type="scientific">Endobacter medicaginis</name>
    <dbReference type="NCBI Taxonomy" id="1181271"/>
    <lineage>
        <taxon>Bacteria</taxon>
        <taxon>Pseudomonadati</taxon>
        <taxon>Pseudomonadota</taxon>
        <taxon>Alphaproteobacteria</taxon>
        <taxon>Acetobacterales</taxon>
        <taxon>Acetobacteraceae</taxon>
        <taxon>Endobacter</taxon>
    </lineage>
</organism>
<dbReference type="EC" id="1.1.5.2" evidence="2"/>
<evidence type="ECO:0000313" key="3">
    <source>
        <dbReference type="Proteomes" id="UP000565205"/>
    </source>
</evidence>
<feature type="transmembrane region" description="Helical" evidence="1">
    <location>
        <begin position="94"/>
        <end position="111"/>
    </location>
</feature>
<feature type="transmembrane region" description="Helical" evidence="1">
    <location>
        <begin position="9"/>
        <end position="32"/>
    </location>
</feature>
<accession>A0A850NKJ7</accession>
<reference evidence="2 3" key="1">
    <citation type="submission" date="2020-06" db="EMBL/GenBank/DDBJ databases">
        <title>Description of novel acetic acid bacteria.</title>
        <authorList>
            <person name="Sombolestani A."/>
        </authorList>
    </citation>
    <scope>NUCLEOTIDE SEQUENCE [LARGE SCALE GENOMIC DNA]</scope>
    <source>
        <strain evidence="2 3">LMG 26838</strain>
    </source>
</reference>
<proteinExistence type="predicted"/>
<feature type="non-terminal residue" evidence="2">
    <location>
        <position position="124"/>
    </location>
</feature>
<gene>
    <name evidence="2" type="ORF">HUK83_08390</name>
</gene>
<evidence type="ECO:0000313" key="2">
    <source>
        <dbReference type="EMBL" id="NVN30351.1"/>
    </source>
</evidence>
<dbReference type="EMBL" id="JABXXQ010000138">
    <property type="protein sequence ID" value="NVN30351.1"/>
    <property type="molecule type" value="Genomic_DNA"/>
</dbReference>
<feature type="transmembrane region" description="Helical" evidence="1">
    <location>
        <begin position="63"/>
        <end position="88"/>
    </location>
</feature>
<keyword evidence="1" id="KW-0812">Transmembrane</keyword>
<protein>
    <submittedName>
        <fullName evidence="2">Membrane-bound PQQ-dependent dehydrogenase, glucose/quinate/shikimate family</fullName>
        <ecNumber evidence="2">1.1.5.2</ecNumber>
    </submittedName>
</protein>
<keyword evidence="1" id="KW-1133">Transmembrane helix</keyword>
<keyword evidence="1" id="KW-0472">Membrane</keyword>
<comment type="caution">
    <text evidence="2">The sequence shown here is derived from an EMBL/GenBank/DDBJ whole genome shotgun (WGS) entry which is preliminary data.</text>
</comment>
<sequence length="124" mass="13168">MVTKQRTPALLVLTGIVIALMGLALVIGGALLGRLGGSLAYLGLGLGLLVTAGLLLARRRAALWLYAAIVLATTAWAVWEIGLNWWALVPRGDVIFPIGLWLLLPVVRRGLAPSVPARRTRIDG</sequence>
<name>A0A850NKJ7_9PROT</name>
<dbReference type="Proteomes" id="UP000565205">
    <property type="component" value="Unassembled WGS sequence"/>
</dbReference>
<evidence type="ECO:0000256" key="1">
    <source>
        <dbReference type="SAM" id="Phobius"/>
    </source>
</evidence>